<keyword evidence="9" id="KW-1185">Reference proteome</keyword>
<dbReference type="CAZy" id="GH2">
    <property type="family name" value="Glycoside Hydrolase Family 2"/>
</dbReference>
<evidence type="ECO:0000313" key="9">
    <source>
        <dbReference type="Proteomes" id="UP000001919"/>
    </source>
</evidence>
<reference evidence="8 9" key="1">
    <citation type="journal article" date="2009" name="Stand. Genomic Sci.">
        <title>Complete genome sequence of Brachybacterium faecium type strain (Schefferle 6-10).</title>
        <authorList>
            <person name="Lapidus A."/>
            <person name="Pukall R."/>
            <person name="Labuttii K."/>
            <person name="Copeland A."/>
            <person name="Del Rio T.G."/>
            <person name="Nolan M."/>
            <person name="Chen F."/>
            <person name="Lucas S."/>
            <person name="Tice H."/>
            <person name="Cheng J.F."/>
            <person name="Bruce D."/>
            <person name="Goodwin L."/>
            <person name="Pitluck S."/>
            <person name="Rohde M."/>
            <person name="Goker M."/>
            <person name="Pati A."/>
            <person name="Ivanova N."/>
            <person name="Mavrommatis K."/>
            <person name="Chen A."/>
            <person name="Palaniappan K."/>
            <person name="D'haeseleer P."/>
            <person name="Chain P."/>
            <person name="Bristow J."/>
            <person name="Eisen J.A."/>
            <person name="Markowitz V."/>
            <person name="Hugenholtz P."/>
            <person name="Kyrpides N.C."/>
            <person name="Klenk H.P."/>
        </authorList>
    </citation>
    <scope>NUCLEOTIDE SEQUENCE [LARGE SCALE GENOMIC DNA]</scope>
    <source>
        <strain evidence="9">ATCC 43885 / DSM 4810 / JCM 11609 / LMG 19847 / NBRC 14762 / NCIMB 9860 / 6-10</strain>
    </source>
</reference>
<dbReference type="SUPFAM" id="SSF49303">
    <property type="entry name" value="beta-Galactosidase/glucuronidase domain"/>
    <property type="match status" value="1"/>
</dbReference>
<dbReference type="InterPro" id="IPR036156">
    <property type="entry name" value="Beta-gal/glucu_dom_sf"/>
</dbReference>
<feature type="domain" description="Beta-mannosidase-like galactose-binding" evidence="7">
    <location>
        <begin position="33"/>
        <end position="187"/>
    </location>
</feature>
<dbReference type="Pfam" id="PF00703">
    <property type="entry name" value="Glyco_hydro_2"/>
    <property type="match status" value="1"/>
</dbReference>
<dbReference type="Gene3D" id="2.60.40.10">
    <property type="entry name" value="Immunoglobulins"/>
    <property type="match status" value="1"/>
</dbReference>
<evidence type="ECO:0000256" key="4">
    <source>
        <dbReference type="ARBA" id="ARBA00022801"/>
    </source>
</evidence>
<dbReference type="PANTHER" id="PTHR43730:SF1">
    <property type="entry name" value="BETA-MANNOSIDASE"/>
    <property type="match status" value="1"/>
</dbReference>
<evidence type="ECO:0000256" key="5">
    <source>
        <dbReference type="ARBA" id="ARBA00023295"/>
    </source>
</evidence>
<dbReference type="EC" id="3.2.1.25" evidence="3"/>
<dbReference type="InterPro" id="IPR013783">
    <property type="entry name" value="Ig-like_fold"/>
</dbReference>
<dbReference type="PATRIC" id="fig|446465.5.peg.136"/>
<gene>
    <name evidence="8" type="ordered locus">Bfae_01360</name>
</gene>
<dbReference type="SUPFAM" id="SSF49785">
    <property type="entry name" value="Galactose-binding domain-like"/>
    <property type="match status" value="1"/>
</dbReference>
<evidence type="ECO:0000256" key="1">
    <source>
        <dbReference type="ARBA" id="ARBA00000829"/>
    </source>
</evidence>
<dbReference type="AlphaFoldDB" id="C7MFB7"/>
<evidence type="ECO:0000259" key="7">
    <source>
        <dbReference type="Pfam" id="PF22666"/>
    </source>
</evidence>
<dbReference type="Gene3D" id="3.20.20.80">
    <property type="entry name" value="Glycosidases"/>
    <property type="match status" value="1"/>
</dbReference>
<protein>
    <recommendedName>
        <fullName evidence="3">beta-mannosidase</fullName>
        <ecNumber evidence="3">3.2.1.25</ecNumber>
    </recommendedName>
</protein>
<dbReference type="STRING" id="446465.Bfae_01360"/>
<comment type="catalytic activity">
    <reaction evidence="1">
        <text>Hydrolysis of terminal, non-reducing beta-D-mannose residues in beta-D-mannosides.</text>
        <dbReference type="EC" id="3.2.1.25"/>
    </reaction>
</comment>
<dbReference type="eggNOG" id="COG3250">
    <property type="taxonomic scope" value="Bacteria"/>
</dbReference>
<keyword evidence="5" id="KW-0326">Glycosidase</keyword>
<dbReference type="Gene3D" id="2.60.120.260">
    <property type="entry name" value="Galactose-binding domain-like"/>
    <property type="match status" value="1"/>
</dbReference>
<dbReference type="EMBL" id="CP001643">
    <property type="protein sequence ID" value="ACU84017.1"/>
    <property type="molecule type" value="Genomic_DNA"/>
</dbReference>
<evidence type="ECO:0000256" key="3">
    <source>
        <dbReference type="ARBA" id="ARBA00012754"/>
    </source>
</evidence>
<keyword evidence="4" id="KW-0378">Hydrolase</keyword>
<comment type="similarity">
    <text evidence="2">Belongs to the glycosyl hydrolase 2 family.</text>
</comment>
<dbReference type="OrthoDB" id="9758603at2"/>
<dbReference type="InterPro" id="IPR008979">
    <property type="entry name" value="Galactose-bd-like_sf"/>
</dbReference>
<evidence type="ECO:0000313" key="8">
    <source>
        <dbReference type="EMBL" id="ACU84017.1"/>
    </source>
</evidence>
<dbReference type="Pfam" id="PF22666">
    <property type="entry name" value="Glyco_hydro_2_N2"/>
    <property type="match status" value="1"/>
</dbReference>
<dbReference type="HOGENOM" id="CLU_005015_3_2_11"/>
<evidence type="ECO:0000256" key="2">
    <source>
        <dbReference type="ARBA" id="ARBA00007401"/>
    </source>
</evidence>
<sequence>MTDRSTPATTRRPLHEGWRLSITAGPAPIAVQDVPATVPGTLITDLHAAGLIEDPYLDRHEHDLQWTGECDVTYATRFDWTAAGADRVDLVAASLDTAATVVLNGRRIAEVQNQHRSWRFDVTDALVEGENELEIRFASPLRTARENEKVLGAMPHTGNDLPYNAIRKMACNFGWDWGPVLVTSGIAGPIGLEQWSTARLAEVRPQVTVEPGARGLVDLTALIERADLLDDSAVTVAARLLDPSGQQIDESTRTTAEDETALQLTAADPQLWWPRGYGDQPLYTVVLELRDAHGALLETREHRVGLRTAGVQEEPDEIGTSFTVVVNDRPILAKGANWIPDDCFPSRLTVEDYRASIADAVDAGMNTLRIWGGGLYESELLYALCDELGILVWQDFTTACAAYSELDPLRSEFEAEAREHIVRLAWHPSLVHWNGSNENVEGYHHWGWQEHIPEGAGWGLGYYTELFPSLLAELDPTRSYTPTSPYSRPLPEDPRNPDHGTVHNWVAWASEEDNDYTRYRDTIPRFSAEFGYQGPANYATIARAVTERPLDEDSETMLSHQKAAGGQDKLRRGMAPHLPPVEGFDDFHFATQLNQARALICGIGHYRSHWPVCAGTIVWQLNDCWPVTSWAAVDGDRRRKLLWYALRDVYAPVLLTIQPREDGPAISLGNDTDEPLAGTLQLRRQHHDGTVRARAELPVQVAPRSAATLPVPAELAAPADPAAEVLVVELAGTAVRTVHPFAEDRDSALAGGALTARAQKVADGVEITVSATSTVRDLCVLADKVDPAASVNRQLVTLLAGESTRLHVRTGAAVATEAFLGPDVLLSANDLVARARDRAAQAA</sequence>
<dbReference type="InterPro" id="IPR006102">
    <property type="entry name" value="Ig-like_GH2"/>
</dbReference>
<dbReference type="InterPro" id="IPR017853">
    <property type="entry name" value="GH"/>
</dbReference>
<dbReference type="SUPFAM" id="SSF51445">
    <property type="entry name" value="(Trans)glycosidases"/>
    <property type="match status" value="1"/>
</dbReference>
<proteinExistence type="inferred from homology"/>
<dbReference type="GO" id="GO:0004567">
    <property type="term" value="F:beta-mannosidase activity"/>
    <property type="evidence" value="ECO:0007669"/>
    <property type="project" value="UniProtKB-EC"/>
</dbReference>
<name>C7MFB7_BRAFD</name>
<organism evidence="8 9">
    <name type="scientific">Brachybacterium faecium (strain ATCC 43885 / DSM 4810 / JCM 11609 / LMG 19847 / NBRC 14762 / NCIMB 9860 / 6-10)</name>
    <dbReference type="NCBI Taxonomy" id="446465"/>
    <lineage>
        <taxon>Bacteria</taxon>
        <taxon>Bacillati</taxon>
        <taxon>Actinomycetota</taxon>
        <taxon>Actinomycetes</taxon>
        <taxon>Micrococcales</taxon>
        <taxon>Dermabacteraceae</taxon>
        <taxon>Brachybacterium</taxon>
    </lineage>
</organism>
<evidence type="ECO:0000259" key="6">
    <source>
        <dbReference type="Pfam" id="PF00703"/>
    </source>
</evidence>
<feature type="domain" description="Glycoside hydrolase family 2 immunoglobulin-like beta-sandwich" evidence="6">
    <location>
        <begin position="230"/>
        <end position="307"/>
    </location>
</feature>
<dbReference type="GO" id="GO:0005975">
    <property type="term" value="P:carbohydrate metabolic process"/>
    <property type="evidence" value="ECO:0007669"/>
    <property type="project" value="InterPro"/>
</dbReference>
<dbReference type="KEGG" id="bfa:Bfae_01360"/>
<dbReference type="FunFam" id="3.20.20.80:FF:000050">
    <property type="entry name" value="Beta-mannosidase B"/>
    <property type="match status" value="1"/>
</dbReference>
<dbReference type="InterPro" id="IPR054593">
    <property type="entry name" value="Beta-mannosidase-like_N2"/>
</dbReference>
<dbReference type="InterPro" id="IPR050887">
    <property type="entry name" value="Beta-mannosidase_GH2"/>
</dbReference>
<dbReference type="PANTHER" id="PTHR43730">
    <property type="entry name" value="BETA-MANNOSIDASE"/>
    <property type="match status" value="1"/>
</dbReference>
<accession>C7MFB7</accession>
<dbReference type="GO" id="GO:0006516">
    <property type="term" value="P:glycoprotein catabolic process"/>
    <property type="evidence" value="ECO:0007669"/>
    <property type="project" value="TreeGrafter"/>
</dbReference>
<dbReference type="Proteomes" id="UP000001919">
    <property type="component" value="Chromosome"/>
</dbReference>